<accession>A0A7D9ECR6</accession>
<organism evidence="1 2">
    <name type="scientific">Paramuricea clavata</name>
    <name type="common">Red gorgonian</name>
    <name type="synonym">Violescent sea-whip</name>
    <dbReference type="NCBI Taxonomy" id="317549"/>
    <lineage>
        <taxon>Eukaryota</taxon>
        <taxon>Metazoa</taxon>
        <taxon>Cnidaria</taxon>
        <taxon>Anthozoa</taxon>
        <taxon>Octocorallia</taxon>
        <taxon>Malacalcyonacea</taxon>
        <taxon>Plexauridae</taxon>
        <taxon>Paramuricea</taxon>
    </lineage>
</organism>
<reference evidence="1" key="1">
    <citation type="submission" date="2020-04" db="EMBL/GenBank/DDBJ databases">
        <authorList>
            <person name="Alioto T."/>
            <person name="Alioto T."/>
            <person name="Gomez Garrido J."/>
        </authorList>
    </citation>
    <scope>NUCLEOTIDE SEQUENCE</scope>
    <source>
        <strain evidence="1">A484AB</strain>
    </source>
</reference>
<comment type="caution">
    <text evidence="1">The sequence shown here is derived from an EMBL/GenBank/DDBJ whole genome shotgun (WGS) entry which is preliminary data.</text>
</comment>
<dbReference type="EMBL" id="CACRXK020005100">
    <property type="protein sequence ID" value="CAB4005121.1"/>
    <property type="molecule type" value="Genomic_DNA"/>
</dbReference>
<proteinExistence type="predicted"/>
<dbReference type="AlphaFoldDB" id="A0A7D9ECR6"/>
<evidence type="ECO:0000313" key="1">
    <source>
        <dbReference type="EMBL" id="CAB4005121.1"/>
    </source>
</evidence>
<dbReference type="Proteomes" id="UP001152795">
    <property type="component" value="Unassembled WGS sequence"/>
</dbReference>
<sequence length="76" mass="8821">MAMATSYMMYFRNRRLRARQEAQTKIEDDANNETLLPTDKPAAREPLNNDKLSITVQDTCQRRQTSNKKSARNDNS</sequence>
<evidence type="ECO:0000313" key="2">
    <source>
        <dbReference type="Proteomes" id="UP001152795"/>
    </source>
</evidence>
<name>A0A7D9ECR6_PARCT</name>
<gene>
    <name evidence="1" type="ORF">PACLA_8A020646</name>
</gene>
<keyword evidence="2" id="KW-1185">Reference proteome</keyword>
<protein>
    <submittedName>
        <fullName evidence="1">Uncharacterized protein</fullName>
    </submittedName>
</protein>